<protein>
    <submittedName>
        <fullName evidence="2">Acetyltransferase (GNAT) family protein</fullName>
    </submittedName>
</protein>
<keyword evidence="2" id="KW-0808">Transferase</keyword>
<dbReference type="OrthoDB" id="3533156at2"/>
<dbReference type="Gene3D" id="3.40.630.30">
    <property type="match status" value="1"/>
</dbReference>
<dbReference type="STRING" id="2074.BG845_02694"/>
<dbReference type="InterPro" id="IPR051531">
    <property type="entry name" value="N-acetyltransferase"/>
</dbReference>
<dbReference type="Pfam" id="PF13302">
    <property type="entry name" value="Acetyltransf_3"/>
    <property type="match status" value="1"/>
</dbReference>
<keyword evidence="3" id="KW-1185">Reference proteome</keyword>
<name>A0A1Y2N0J4_PSEAH</name>
<dbReference type="InterPro" id="IPR000182">
    <property type="entry name" value="GNAT_dom"/>
</dbReference>
<dbReference type="PANTHER" id="PTHR43792">
    <property type="entry name" value="GNAT FAMILY, PUTATIVE (AFU_ORTHOLOGUE AFUA_3G00765)-RELATED-RELATED"/>
    <property type="match status" value="1"/>
</dbReference>
<dbReference type="Proteomes" id="UP000194360">
    <property type="component" value="Unassembled WGS sequence"/>
</dbReference>
<evidence type="ECO:0000313" key="2">
    <source>
        <dbReference type="EMBL" id="OSY40617.1"/>
    </source>
</evidence>
<evidence type="ECO:0000313" key="3">
    <source>
        <dbReference type="Proteomes" id="UP000194360"/>
    </source>
</evidence>
<gene>
    <name evidence="2" type="ORF">BG845_02694</name>
</gene>
<dbReference type="PROSITE" id="PS51186">
    <property type="entry name" value="GNAT"/>
    <property type="match status" value="1"/>
</dbReference>
<reference evidence="2 3" key="1">
    <citation type="submission" date="2016-09" db="EMBL/GenBank/DDBJ databases">
        <title>Pseudonocardia autotrophica DSM535, a candidate organism with high potential of specific P450 cytochromes.</title>
        <authorList>
            <person name="Grumaz C."/>
            <person name="Vainshtein Y."/>
            <person name="Kirstahler P."/>
            <person name="Sohn K."/>
        </authorList>
    </citation>
    <scope>NUCLEOTIDE SEQUENCE [LARGE SCALE GENOMIC DNA]</scope>
    <source>
        <strain evidence="2 3">DSM 535</strain>
    </source>
</reference>
<dbReference type="PANTHER" id="PTHR43792:SF1">
    <property type="entry name" value="N-ACETYLTRANSFERASE DOMAIN-CONTAINING PROTEIN"/>
    <property type="match status" value="1"/>
</dbReference>
<proteinExistence type="predicted"/>
<dbReference type="SUPFAM" id="SSF55729">
    <property type="entry name" value="Acyl-CoA N-acyltransferases (Nat)"/>
    <property type="match status" value="1"/>
</dbReference>
<dbReference type="AlphaFoldDB" id="A0A1Y2N0J4"/>
<accession>A0A1Y2N0J4</accession>
<dbReference type="InterPro" id="IPR016181">
    <property type="entry name" value="Acyl_CoA_acyltransferase"/>
</dbReference>
<sequence length="179" mass="19994">MTPHRGSRRTARLVLTPVTEAAVDELLDLHRDPGIATWYGGRWTPADARRSARWAAERWRADGVGRWLAHDARTGLLVGRGGPSVTGVVDEAAVEIGWAVRERLWGRGYATELGRAGIALAREILPGHAVVAFTERHNLRSRAVMERLGMRYDREIRRRGLVEGRTGVHDDAPFALYRT</sequence>
<dbReference type="RefSeq" id="WP_085912941.1">
    <property type="nucleotide sequence ID" value="NZ_AP018920.1"/>
</dbReference>
<feature type="domain" description="N-acetyltransferase" evidence="1">
    <location>
        <begin position="13"/>
        <end position="168"/>
    </location>
</feature>
<organism evidence="2 3">
    <name type="scientific">Pseudonocardia autotrophica</name>
    <name type="common">Amycolata autotrophica</name>
    <name type="synonym">Nocardia autotrophica</name>
    <dbReference type="NCBI Taxonomy" id="2074"/>
    <lineage>
        <taxon>Bacteria</taxon>
        <taxon>Bacillati</taxon>
        <taxon>Actinomycetota</taxon>
        <taxon>Actinomycetes</taxon>
        <taxon>Pseudonocardiales</taxon>
        <taxon>Pseudonocardiaceae</taxon>
        <taxon>Pseudonocardia</taxon>
    </lineage>
</organism>
<evidence type="ECO:0000259" key="1">
    <source>
        <dbReference type="PROSITE" id="PS51186"/>
    </source>
</evidence>
<dbReference type="EMBL" id="MIGB01000012">
    <property type="protein sequence ID" value="OSY40617.1"/>
    <property type="molecule type" value="Genomic_DNA"/>
</dbReference>
<comment type="caution">
    <text evidence="2">The sequence shown here is derived from an EMBL/GenBank/DDBJ whole genome shotgun (WGS) entry which is preliminary data.</text>
</comment>
<dbReference type="GO" id="GO:0016747">
    <property type="term" value="F:acyltransferase activity, transferring groups other than amino-acyl groups"/>
    <property type="evidence" value="ECO:0007669"/>
    <property type="project" value="InterPro"/>
</dbReference>